<feature type="transmembrane region" description="Helical" evidence="1">
    <location>
        <begin position="45"/>
        <end position="63"/>
    </location>
</feature>
<feature type="transmembrane region" description="Helical" evidence="1">
    <location>
        <begin position="69"/>
        <end position="87"/>
    </location>
</feature>
<proteinExistence type="predicted"/>
<evidence type="ECO:0000313" key="2">
    <source>
        <dbReference type="EMBL" id="AYB33430.1"/>
    </source>
</evidence>
<keyword evidence="1" id="KW-0472">Membrane</keyword>
<feature type="transmembrane region" description="Helical" evidence="1">
    <location>
        <begin position="116"/>
        <end position="138"/>
    </location>
</feature>
<dbReference type="KEGG" id="chk:D4L85_23825"/>
<reference evidence="3" key="1">
    <citation type="submission" date="2018-09" db="EMBL/GenBank/DDBJ databases">
        <title>Chryseolinea sp. KIS68-18 isolated from soil.</title>
        <authorList>
            <person name="Weon H.-Y."/>
            <person name="Kwon S.-W."/>
            <person name="Lee S.A."/>
        </authorList>
    </citation>
    <scope>NUCLEOTIDE SEQUENCE [LARGE SCALE GENOMIC DNA]</scope>
    <source>
        <strain evidence="3">KIS68-18</strain>
    </source>
</reference>
<evidence type="ECO:0000313" key="3">
    <source>
        <dbReference type="Proteomes" id="UP000266183"/>
    </source>
</evidence>
<name>A0A385SUQ2_9BACT</name>
<dbReference type="Proteomes" id="UP000266183">
    <property type="component" value="Chromosome"/>
</dbReference>
<evidence type="ECO:0000256" key="1">
    <source>
        <dbReference type="SAM" id="Phobius"/>
    </source>
</evidence>
<evidence type="ECO:0008006" key="4">
    <source>
        <dbReference type="Google" id="ProtNLM"/>
    </source>
</evidence>
<organism evidence="2 3">
    <name type="scientific">Chryseolinea soli</name>
    <dbReference type="NCBI Taxonomy" id="2321403"/>
    <lineage>
        <taxon>Bacteria</taxon>
        <taxon>Pseudomonadati</taxon>
        <taxon>Bacteroidota</taxon>
        <taxon>Cytophagia</taxon>
        <taxon>Cytophagales</taxon>
        <taxon>Fulvivirgaceae</taxon>
        <taxon>Chryseolinea</taxon>
    </lineage>
</organism>
<dbReference type="AlphaFoldDB" id="A0A385SUQ2"/>
<keyword evidence="3" id="KW-1185">Reference proteome</keyword>
<keyword evidence="1" id="KW-0812">Transmembrane</keyword>
<accession>A0A385SUQ2</accession>
<sequence>MTVVGVRRQQQLPATLIGVPHQQVSDARRNSREESNKYMTPTPRLIFYIGFLLFLVGDILIFFHLESFGFVKVIGTAVSLYAVIQWLRTKGLADKFKKEKNEDALTYFWNKLVLRLWSGIFFAVMLLSTATYLLVAIFN</sequence>
<gene>
    <name evidence="2" type="ORF">D4L85_23825</name>
</gene>
<protein>
    <recommendedName>
        <fullName evidence="4">DUF3899 domain-containing protein</fullName>
    </recommendedName>
</protein>
<keyword evidence="1" id="KW-1133">Transmembrane helix</keyword>
<dbReference type="EMBL" id="CP032382">
    <property type="protein sequence ID" value="AYB33430.1"/>
    <property type="molecule type" value="Genomic_DNA"/>
</dbReference>